<keyword evidence="2" id="KW-0472">Membrane</keyword>
<feature type="chain" id="PRO_5007511530" evidence="3">
    <location>
        <begin position="32"/>
        <end position="950"/>
    </location>
</feature>
<evidence type="ECO:0000259" key="4">
    <source>
        <dbReference type="Pfam" id="PF12770"/>
    </source>
</evidence>
<keyword evidence="6" id="KW-1185">Reference proteome</keyword>
<reference evidence="5 6" key="1">
    <citation type="journal article" date="2016" name="Genome Announc.">
        <title>First Complete Genome Sequence of a Subdivision 6 Acidobacterium Strain.</title>
        <authorList>
            <person name="Huang S."/>
            <person name="Vieira S."/>
            <person name="Bunk B."/>
            <person name="Riedel T."/>
            <person name="Sproer C."/>
            <person name="Overmann J."/>
        </authorList>
    </citation>
    <scope>NUCLEOTIDE SEQUENCE [LARGE SCALE GENOMIC DNA]</scope>
    <source>
        <strain evidence="6">DSM 100886 HEG_-6_39</strain>
    </source>
</reference>
<dbReference type="Gene3D" id="1.25.40.10">
    <property type="entry name" value="Tetratricopeptide repeat domain"/>
    <property type="match status" value="2"/>
</dbReference>
<dbReference type="OrthoDB" id="99689at2"/>
<accession>A0A143PKL9</accession>
<feature type="compositionally biased region" description="Basic and acidic residues" evidence="1">
    <location>
        <begin position="701"/>
        <end position="711"/>
    </location>
</feature>
<dbReference type="STRING" id="1855912.LuPra_02298"/>
<name>A0A143PKL9_LUTPR</name>
<feature type="region of interest" description="Disordered" evidence="1">
    <location>
        <begin position="354"/>
        <end position="375"/>
    </location>
</feature>
<reference evidence="6" key="2">
    <citation type="submission" date="2016-04" db="EMBL/GenBank/DDBJ databases">
        <title>First Complete Genome Sequence of a Subdivision 6 Acidobacterium.</title>
        <authorList>
            <person name="Huang S."/>
            <person name="Vieira S."/>
            <person name="Bunk B."/>
            <person name="Riedel T."/>
            <person name="Sproeer C."/>
            <person name="Overmann J."/>
        </authorList>
    </citation>
    <scope>NUCLEOTIDE SEQUENCE [LARGE SCALE GENOMIC DNA]</scope>
    <source>
        <strain evidence="6">DSM 100886 HEG_-6_39</strain>
    </source>
</reference>
<keyword evidence="3" id="KW-0732">Signal</keyword>
<dbReference type="Proteomes" id="UP000076079">
    <property type="component" value="Chromosome"/>
</dbReference>
<proteinExistence type="predicted"/>
<evidence type="ECO:0000256" key="1">
    <source>
        <dbReference type="SAM" id="MobiDB-lite"/>
    </source>
</evidence>
<feature type="domain" description="CHAT" evidence="4">
    <location>
        <begin position="612"/>
        <end position="908"/>
    </location>
</feature>
<organism evidence="5 6">
    <name type="scientific">Luteitalea pratensis</name>
    <dbReference type="NCBI Taxonomy" id="1855912"/>
    <lineage>
        <taxon>Bacteria</taxon>
        <taxon>Pseudomonadati</taxon>
        <taxon>Acidobacteriota</taxon>
        <taxon>Vicinamibacteria</taxon>
        <taxon>Vicinamibacterales</taxon>
        <taxon>Vicinamibacteraceae</taxon>
        <taxon>Luteitalea</taxon>
    </lineage>
</organism>
<feature type="region of interest" description="Disordered" evidence="1">
    <location>
        <begin position="701"/>
        <end position="724"/>
    </location>
</feature>
<protein>
    <submittedName>
        <fullName evidence="5">Putative ATPase</fullName>
    </submittedName>
</protein>
<dbReference type="InterPro" id="IPR011990">
    <property type="entry name" value="TPR-like_helical_dom_sf"/>
</dbReference>
<dbReference type="PANTHER" id="PTHR10098">
    <property type="entry name" value="RAPSYN-RELATED"/>
    <property type="match status" value="1"/>
</dbReference>
<evidence type="ECO:0000256" key="3">
    <source>
        <dbReference type="SAM" id="SignalP"/>
    </source>
</evidence>
<dbReference type="SUPFAM" id="SSF48452">
    <property type="entry name" value="TPR-like"/>
    <property type="match status" value="1"/>
</dbReference>
<sequence precursor="true">MRWYGHATVARVAVTAATVVCSAVGAAQAPADPYAVCQEQFRRAPRDYESAYCFYRVTFERRLWAEGARIFDDLIAEHPDNSWLVLAYGHIHRSRDPDRAEVLYRRAARAFQAAGDVAGEAEARTNLANFLRPKGRVEDARREVDRVVALAASVGDPLVRAQAWILESAYVQETGGDLGVSYRLLKQAQDILPEHPPYLRERALLIALGAASFRMGRLDEALTTYRRLETLAMAKGEPLVLANARYNIFNTAEAMEAVLPTPGARDRLTAMAERSLATAVAGQNLDVTVKSHRALADLMAFDDRAHGEALRHAQQCITLAAEARQPADEAACSWIVATLEAPADARAARAAGQRAVEATSRDNNPRTQAHSAGRQMRVSWLTRSHDEAIRDSLAAIGTVETLRALQDDARTSADLFSSWTRDYYWLSGRLLREDHPDVALAFSVTERMRARSLLDVLDTSRQPLDPGHPAVAARRAVLESIAAVQRVLMDGSVGGERRARHLQELDVLERREQEARRQVAMAFPDRRDVPRTFASLDAVQAALGPDEALLSFQVGLWESYAGEDEGGSWLLVATRDSRTIYRLPDRARLAPAVPMFNGLLESSQRGAAAAAISLYDALLSDAVSSLPPGINRLVIVPDGVLHHLPFEALQSSREAPPLAARYEIVLAPSATLWLQGRARPRRTPTGRMLVLADPALAGSAERADRGSRIGDRGSPIADPSPLRGVRLGRLPHARDESSAIAHHVAGVDVLIGEKASERNVKARDLRTYDVLHFAAHAVADEAHPERSAVLLAAGGPAEDGLLQAREIAALDIEESIVVLSACQTAAGAVLSGEGVLSLARAFFEGGAHAVIGTRWPLRDADAAVLFDTFYRHLAEGVSLSAALKATRDEARAAGRPPSAWASLVLLGNGDLRPFAGRRPPVVEKGRHLAPLVVALSILIALGIVLARRRA</sequence>
<gene>
    <name evidence="5" type="ORF">LuPra_02298</name>
</gene>
<dbReference type="PANTHER" id="PTHR10098:SF108">
    <property type="entry name" value="TETRATRICOPEPTIDE REPEAT PROTEIN 28"/>
    <property type="match status" value="1"/>
</dbReference>
<dbReference type="InterPro" id="IPR024983">
    <property type="entry name" value="CHAT_dom"/>
</dbReference>
<dbReference type="Pfam" id="PF12770">
    <property type="entry name" value="CHAT"/>
    <property type="match status" value="1"/>
</dbReference>
<dbReference type="EMBL" id="CP015136">
    <property type="protein sequence ID" value="AMY09087.1"/>
    <property type="molecule type" value="Genomic_DNA"/>
</dbReference>
<evidence type="ECO:0000256" key="2">
    <source>
        <dbReference type="SAM" id="Phobius"/>
    </source>
</evidence>
<evidence type="ECO:0000313" key="6">
    <source>
        <dbReference type="Proteomes" id="UP000076079"/>
    </source>
</evidence>
<keyword evidence="2" id="KW-1133">Transmembrane helix</keyword>
<keyword evidence="2" id="KW-0812">Transmembrane</keyword>
<evidence type="ECO:0000313" key="5">
    <source>
        <dbReference type="EMBL" id="AMY09087.1"/>
    </source>
</evidence>
<dbReference type="RefSeq" id="WP_110170868.1">
    <property type="nucleotide sequence ID" value="NZ_CP015136.1"/>
</dbReference>
<feature type="transmembrane region" description="Helical" evidence="2">
    <location>
        <begin position="927"/>
        <end position="946"/>
    </location>
</feature>
<dbReference type="AlphaFoldDB" id="A0A143PKL9"/>
<feature type="signal peptide" evidence="3">
    <location>
        <begin position="1"/>
        <end position="31"/>
    </location>
</feature>
<dbReference type="KEGG" id="abac:LuPra_02298"/>